<evidence type="ECO:0000256" key="2">
    <source>
        <dbReference type="ARBA" id="ARBA00023242"/>
    </source>
</evidence>
<dbReference type="HOGENOM" id="CLU_132252_0_0_1"/>
<evidence type="ECO:0000313" key="4">
    <source>
        <dbReference type="EMBL" id="EGT46901.1"/>
    </source>
</evidence>
<dbReference type="InterPro" id="IPR016197">
    <property type="entry name" value="Chromo-like_dom_sf"/>
</dbReference>
<evidence type="ECO:0000313" key="5">
    <source>
        <dbReference type="Proteomes" id="UP000008068"/>
    </source>
</evidence>
<protein>
    <recommendedName>
        <fullName evidence="3">Chromo domain-containing protein</fullName>
    </recommendedName>
</protein>
<dbReference type="eggNOG" id="ENOG502SFU8">
    <property type="taxonomic scope" value="Eukaryota"/>
</dbReference>
<dbReference type="GO" id="GO:0005634">
    <property type="term" value="C:nucleus"/>
    <property type="evidence" value="ECO:0007669"/>
    <property type="project" value="UniProtKB-SubCell"/>
</dbReference>
<dbReference type="PROSITE" id="PS50013">
    <property type="entry name" value="CHROMO_2"/>
    <property type="match status" value="1"/>
</dbReference>
<keyword evidence="2" id="KW-0539">Nucleus</keyword>
<dbReference type="AlphaFoldDB" id="G0P7C7"/>
<dbReference type="OrthoDB" id="1918685at2759"/>
<dbReference type="PANTHER" id="PTHR22812">
    <property type="entry name" value="CHROMOBOX PROTEIN"/>
    <property type="match status" value="1"/>
</dbReference>
<dbReference type="Pfam" id="PF00385">
    <property type="entry name" value="Chromo"/>
    <property type="match status" value="1"/>
</dbReference>
<dbReference type="InterPro" id="IPR000953">
    <property type="entry name" value="Chromo/chromo_shadow_dom"/>
</dbReference>
<comment type="subcellular location">
    <subcellularLocation>
        <location evidence="1">Nucleus</location>
    </subcellularLocation>
</comment>
<dbReference type="EMBL" id="GL380112">
    <property type="protein sequence ID" value="EGT46901.1"/>
    <property type="molecule type" value="Genomic_DNA"/>
</dbReference>
<evidence type="ECO:0000259" key="3">
    <source>
        <dbReference type="PROSITE" id="PS50013"/>
    </source>
</evidence>
<dbReference type="Proteomes" id="UP000008068">
    <property type="component" value="Unassembled WGS sequence"/>
</dbReference>
<accession>G0P7C7</accession>
<name>G0P7C7_CAEBE</name>
<keyword evidence="5" id="KW-1185">Reference proteome</keyword>
<organism evidence="5">
    <name type="scientific">Caenorhabditis brenneri</name>
    <name type="common">Nematode worm</name>
    <dbReference type="NCBI Taxonomy" id="135651"/>
    <lineage>
        <taxon>Eukaryota</taxon>
        <taxon>Metazoa</taxon>
        <taxon>Ecdysozoa</taxon>
        <taxon>Nematoda</taxon>
        <taxon>Chromadorea</taxon>
        <taxon>Rhabditida</taxon>
        <taxon>Rhabditina</taxon>
        <taxon>Rhabditomorpha</taxon>
        <taxon>Rhabditoidea</taxon>
        <taxon>Rhabditidae</taxon>
        <taxon>Peloderinae</taxon>
        <taxon>Caenorhabditis</taxon>
    </lineage>
</organism>
<dbReference type="SUPFAM" id="SSF54160">
    <property type="entry name" value="Chromo domain-like"/>
    <property type="match status" value="1"/>
</dbReference>
<dbReference type="CDD" id="cd00024">
    <property type="entry name" value="CD_CSD"/>
    <property type="match status" value="1"/>
</dbReference>
<dbReference type="InterPro" id="IPR023780">
    <property type="entry name" value="Chromo_domain"/>
</dbReference>
<dbReference type="Gene3D" id="2.40.50.40">
    <property type="match status" value="1"/>
</dbReference>
<sequence length="153" mass="16699">MADQTTEELWEVEEILDKRSVKGEVEYLMKWADFNSKYNSWEPVKNFNKKLIAEYEESRKNQAQGVGAAPNAPTAQAAAPIMIPAVGPVRPVAAPACAPGAAPAADPANENDIVTGGFLVGREITEILGMGLADIETKIINFNTHNLFYSEYE</sequence>
<gene>
    <name evidence="4" type="ORF">CAEBREN_21022</name>
</gene>
<feature type="domain" description="Chromo" evidence="3">
    <location>
        <begin position="10"/>
        <end position="46"/>
    </location>
</feature>
<reference evidence="5" key="1">
    <citation type="submission" date="2011-07" db="EMBL/GenBank/DDBJ databases">
        <authorList>
            <consortium name="Caenorhabditis brenneri Sequencing and Analysis Consortium"/>
            <person name="Wilson R.K."/>
        </authorList>
    </citation>
    <scope>NUCLEOTIDE SEQUENCE [LARGE SCALE GENOMIC DNA]</scope>
    <source>
        <strain evidence="5">PB2801</strain>
    </source>
</reference>
<evidence type="ECO:0000256" key="1">
    <source>
        <dbReference type="ARBA" id="ARBA00004123"/>
    </source>
</evidence>
<dbReference type="STRING" id="135651.G0P7C7"/>
<proteinExistence type="predicted"/>
<dbReference type="InParanoid" id="G0P7C7"/>
<dbReference type="InterPro" id="IPR051219">
    <property type="entry name" value="Heterochromatin_chromo-domain"/>
</dbReference>
<dbReference type="SMART" id="SM00298">
    <property type="entry name" value="CHROMO"/>
    <property type="match status" value="1"/>
</dbReference>